<evidence type="ECO:0000313" key="3">
    <source>
        <dbReference type="Proteomes" id="UP000752171"/>
    </source>
</evidence>
<feature type="compositionally biased region" description="Polar residues" evidence="1">
    <location>
        <begin position="1370"/>
        <end position="1427"/>
    </location>
</feature>
<feature type="compositionally biased region" description="Polar residues" evidence="1">
    <location>
        <begin position="128"/>
        <end position="168"/>
    </location>
</feature>
<comment type="caution">
    <text evidence="2">The sequence shown here is derived from an EMBL/GenBank/DDBJ whole genome shotgun (WGS) entry which is preliminary data.</text>
</comment>
<feature type="compositionally biased region" description="Polar residues" evidence="1">
    <location>
        <begin position="1182"/>
        <end position="1224"/>
    </location>
</feature>
<dbReference type="EMBL" id="JAICCE010000008">
    <property type="protein sequence ID" value="KAG9274591.1"/>
    <property type="molecule type" value="Genomic_DNA"/>
</dbReference>
<evidence type="ECO:0000256" key="1">
    <source>
        <dbReference type="SAM" id="MobiDB-lite"/>
    </source>
</evidence>
<name>A0A8T2M0Q1_ASTMX</name>
<evidence type="ECO:0000313" key="2">
    <source>
        <dbReference type="EMBL" id="KAG9274591.1"/>
    </source>
</evidence>
<feature type="region of interest" description="Disordered" evidence="1">
    <location>
        <begin position="541"/>
        <end position="561"/>
    </location>
</feature>
<feature type="region of interest" description="Disordered" evidence="1">
    <location>
        <begin position="988"/>
        <end position="1007"/>
    </location>
</feature>
<proteinExistence type="predicted"/>
<feature type="compositionally biased region" description="Basic and acidic residues" evidence="1">
    <location>
        <begin position="1067"/>
        <end position="1079"/>
    </location>
</feature>
<feature type="region of interest" description="Disordered" evidence="1">
    <location>
        <begin position="1309"/>
        <end position="1432"/>
    </location>
</feature>
<dbReference type="Proteomes" id="UP000752171">
    <property type="component" value="Unassembled WGS sequence"/>
</dbReference>
<feature type="compositionally biased region" description="Basic residues" evidence="1">
    <location>
        <begin position="1332"/>
        <end position="1342"/>
    </location>
</feature>
<feature type="region of interest" description="Disordered" evidence="1">
    <location>
        <begin position="360"/>
        <end position="460"/>
    </location>
</feature>
<feature type="compositionally biased region" description="Low complexity" evidence="1">
    <location>
        <begin position="18"/>
        <end position="31"/>
    </location>
</feature>
<feature type="compositionally biased region" description="Low complexity" evidence="1">
    <location>
        <begin position="57"/>
        <end position="79"/>
    </location>
</feature>
<sequence>MQAFTRTPMQVRGSDRISPQQISPSSLQPASTSQSGYYVGQHAPFNAYNTAHPNGTSFMSSSHPNSSSTSSNFQSSACSRNNLPGPQQTFSSQRPGPSSQPAAYHSLQQQQQMQFSNQVAPELHNGWYSCSSSQPNSDIANSQPSHGQFPVQNQVHYRPSGSSQAPCPNVTAHVQQVPINPQNVPSANVNYYQSSHMPHGQNGQVMYTSTSFPSAPNNGVPVLKTNQTHVLVPLRYQNHSRMQTMHQPAPQPQPQQQMATNANQAVPTININQGQMAAVRNAASYGSTAQQQQHSVTQVPTVPSMPPPYTGQHVLVNQDQLPNSVNPVQNSTTETINRSLLLESVLQKLQWYVQNSAKQNASQSSSAGSPVHNPHPQGFNNVSQGVQTRQATQHCNSVPFSDRSNKISLPSFPANQYNTEPQGLQPQANRTMGVLSTHSQNTRSSTSPSGEASHSPQSGNYTKVTLLGLLLDQNGQVGQVGQVVRHDGHPVSTSVSGQQQTIAGHPAAVAECTQAQAPPTAALHCAVPPNANEREVLKVNPSTTKDQSSPVNAGEHGSQSNAARLEGAEFNRSQLNSNMRISEQKMSRKRQREVELCTNPADCLELVVALQKAARQVHRAVAVVPPISQQANSGKTTDYSEEIESKQSETIAPSLPKETSEELLQTQNSIKPVNESTVSIRNIEEPLPENPTATDVQNVDGAQTAENGPIAKSQSPNQVQAHISSTDLTAKSPEQPNDNQSNVSPCSDDAMYDFSTVPVHDCTLTQLRYYIEWLSSTQPVDTEKEKDLATDVIKRIVDLYWNGNIKNMGKQVREATWAKSLPMFVLRNNEDVVFLHVEPQNLKRLACHHIMEEHELVLPAEKFRSSWLNVEEVPPDIGKVLAEPMSDYDFTWCTDSSVSMSDGTELPVNNRVQDNAAQGLVVSTQDISDVLNSAVNPQQGVVQVASPEEGISKITSSHGTGLSPPDSLFQDGRNDVADQVKSIKKELSETPSMDITESPVSETESSKTTLEIFEQKVLSDLFSSFHIPVLELESNEEIEPKMRIENKQTPTEVPTFASHLSNTDQPVKSDDANYEKEDLSSADSTNDDLSMDVVLLSTDDATAIFNTHEEPPELFPEETIISISHVDNLTHDTSEIRPSRPPKFACPHVTDTIHDGDHFCSKCLEETPLLDIDLDESLSDGPNVSNSPLKPGNGSCSPNSVQQTEEIINLSSPDSNGLISPMSDSSEDPFTTDDQTQISSPESCEPLLLEPFQSVSLESTKPVLEEINEIESSAVLKVHKSLGQTKKAEKVKPSQANFVPLLKYKQLKKNNLSRTKPMPTQDHLFTPDIVIKKHSSHKKHSDIHRPASSGEDKSSREKSNKGKREEKSIKQSAQTDATTSSAKPETSSDLKAVQNKNLMSQKTKGPESFNRSNSYAGQDQQNRQTKQTVRRLSLYGARDRSSVFVHQCHDRERSSSAPVYVKVSSEKKETEISKNYTDVPSAKQKVYTQWSSSFVQKQKTSSHKRKRQSKNELKKVIEIQKIVIRERSMSKSDNEKSPEAKKLKSTVIEDYFGC</sequence>
<feature type="region of interest" description="Disordered" evidence="1">
    <location>
        <begin position="56"/>
        <end position="114"/>
    </location>
</feature>
<feature type="region of interest" description="Disordered" evidence="1">
    <location>
        <begin position="126"/>
        <end position="168"/>
    </location>
</feature>
<feature type="compositionally biased region" description="Polar residues" evidence="1">
    <location>
        <begin position="989"/>
        <end position="1007"/>
    </location>
</feature>
<feature type="region of interest" description="Disordered" evidence="1">
    <location>
        <begin position="1174"/>
        <end position="1240"/>
    </location>
</feature>
<accession>A0A8T2M0Q1</accession>
<feature type="compositionally biased region" description="Basic and acidic residues" evidence="1">
    <location>
        <begin position="1350"/>
        <end position="1369"/>
    </location>
</feature>
<reference evidence="2 3" key="1">
    <citation type="submission" date="2021-07" db="EMBL/GenBank/DDBJ databases">
        <authorList>
            <person name="Imarazene B."/>
            <person name="Zahm M."/>
            <person name="Klopp C."/>
            <person name="Cabau C."/>
            <person name="Beille S."/>
            <person name="Jouanno E."/>
            <person name="Castinel A."/>
            <person name="Lluch J."/>
            <person name="Gil L."/>
            <person name="Kuchtly C."/>
            <person name="Lopez Roques C."/>
            <person name="Donnadieu C."/>
            <person name="Parrinello H."/>
            <person name="Journot L."/>
            <person name="Du K."/>
            <person name="Schartl M."/>
            <person name="Retaux S."/>
            <person name="Guiguen Y."/>
        </authorList>
    </citation>
    <scope>NUCLEOTIDE SEQUENCE [LARGE SCALE GENOMIC DNA]</scope>
    <source>
        <strain evidence="2">Pach_M1</strain>
        <tissue evidence="2">Testis</tissue>
    </source>
</reference>
<feature type="compositionally biased region" description="Polar residues" evidence="1">
    <location>
        <begin position="378"/>
        <end position="399"/>
    </location>
</feature>
<gene>
    <name evidence="2" type="ORF">AMEX_G11537</name>
</gene>
<organism evidence="2 3">
    <name type="scientific">Astyanax mexicanus</name>
    <name type="common">Blind cave fish</name>
    <name type="synonym">Astyanax fasciatus mexicanus</name>
    <dbReference type="NCBI Taxonomy" id="7994"/>
    <lineage>
        <taxon>Eukaryota</taxon>
        <taxon>Metazoa</taxon>
        <taxon>Chordata</taxon>
        <taxon>Craniata</taxon>
        <taxon>Vertebrata</taxon>
        <taxon>Euteleostomi</taxon>
        <taxon>Actinopterygii</taxon>
        <taxon>Neopterygii</taxon>
        <taxon>Teleostei</taxon>
        <taxon>Ostariophysi</taxon>
        <taxon>Characiformes</taxon>
        <taxon>Characoidei</taxon>
        <taxon>Acestrorhamphidae</taxon>
        <taxon>Acestrorhamphinae</taxon>
        <taxon>Astyanax</taxon>
    </lineage>
</organism>
<feature type="compositionally biased region" description="Low complexity" evidence="1">
    <location>
        <begin position="360"/>
        <end position="369"/>
    </location>
</feature>
<feature type="region of interest" description="Disordered" evidence="1">
    <location>
        <begin position="630"/>
        <end position="660"/>
    </location>
</feature>
<feature type="compositionally biased region" description="Polar residues" evidence="1">
    <location>
        <begin position="80"/>
        <end position="101"/>
    </location>
</feature>
<feature type="region of interest" description="Disordered" evidence="1">
    <location>
        <begin position="1"/>
        <end position="38"/>
    </location>
</feature>
<feature type="compositionally biased region" description="Polar residues" evidence="1">
    <location>
        <begin position="1047"/>
        <end position="1066"/>
    </location>
</feature>
<protein>
    <submittedName>
        <fullName evidence="2">Uncharacterized protein</fullName>
    </submittedName>
</protein>
<feature type="compositionally biased region" description="Polar residues" evidence="1">
    <location>
        <begin position="413"/>
        <end position="460"/>
    </location>
</feature>
<feature type="region of interest" description="Disordered" evidence="1">
    <location>
        <begin position="1047"/>
        <end position="1085"/>
    </location>
</feature>